<dbReference type="Pfam" id="PF01569">
    <property type="entry name" value="PAP2"/>
    <property type="match status" value="1"/>
</dbReference>
<evidence type="ECO:0000259" key="2">
    <source>
        <dbReference type="SMART" id="SM00014"/>
    </source>
</evidence>
<feature type="transmembrane region" description="Helical" evidence="1">
    <location>
        <begin position="131"/>
        <end position="151"/>
    </location>
</feature>
<sequence length="222" mass="23540">MIKRAHVLVALAVLALLVYASMWVGFTSPWRWLTDVDTSTLAAAHRAGDGDRAWVTFWNGLCTVFSPLVLRVVAVVLIVYAFVRRRPRVGCFLLLCAVMSGPLTELAKYVADRPRPDTAMVHASSTSFPSGHALGVMACVLALCVVTWPLVRPALRPLVVAAAVLVIVGVGVGRVALNVHHASDVVAGWALGYAWFVLCLPVLGARVSLPAAGTPVAPGTGR</sequence>
<reference evidence="3 4" key="1">
    <citation type="journal article" date="2019" name="Emerg. Microbes Infect.">
        <title>Comprehensive subspecies identification of 175 nontuberculous mycobacteria species based on 7547 genomic profiles.</title>
        <authorList>
            <person name="Matsumoto Y."/>
            <person name="Kinjo T."/>
            <person name="Motooka D."/>
            <person name="Nabeya D."/>
            <person name="Jung N."/>
            <person name="Uechi K."/>
            <person name="Horii T."/>
            <person name="Iida T."/>
            <person name="Fujita J."/>
            <person name="Nakamura S."/>
        </authorList>
    </citation>
    <scope>NUCLEOTIDE SEQUENCE [LARGE SCALE GENOMIC DNA]</scope>
    <source>
        <strain evidence="3 4">JCM 17899</strain>
    </source>
</reference>
<dbReference type="RefSeq" id="WP_163796509.1">
    <property type="nucleotide sequence ID" value="NZ_AP022588.1"/>
</dbReference>
<dbReference type="Proteomes" id="UP000467193">
    <property type="component" value="Chromosome"/>
</dbReference>
<feature type="transmembrane region" description="Helical" evidence="1">
    <location>
        <begin position="158"/>
        <end position="177"/>
    </location>
</feature>
<dbReference type="EMBL" id="AP022588">
    <property type="protein sequence ID" value="BBY27648.1"/>
    <property type="molecule type" value="Genomic_DNA"/>
</dbReference>
<proteinExistence type="predicted"/>
<dbReference type="SUPFAM" id="SSF48317">
    <property type="entry name" value="Acid phosphatase/Vanadium-dependent haloperoxidase"/>
    <property type="match status" value="1"/>
</dbReference>
<accession>A0A7I7QMN0</accession>
<name>A0A7I7QMN0_9MYCO</name>
<protein>
    <submittedName>
        <fullName evidence="3">Phosphatase PAP2 family protein</fullName>
    </submittedName>
</protein>
<dbReference type="PANTHER" id="PTHR14969">
    <property type="entry name" value="SPHINGOSINE-1-PHOSPHATE PHOSPHOHYDROLASE"/>
    <property type="match status" value="1"/>
</dbReference>
<evidence type="ECO:0000256" key="1">
    <source>
        <dbReference type="SAM" id="Phobius"/>
    </source>
</evidence>
<dbReference type="InterPro" id="IPR036938">
    <property type="entry name" value="PAP2/HPO_sf"/>
</dbReference>
<evidence type="ECO:0000313" key="4">
    <source>
        <dbReference type="Proteomes" id="UP000467193"/>
    </source>
</evidence>
<keyword evidence="1" id="KW-0472">Membrane</keyword>
<dbReference type="SMART" id="SM00014">
    <property type="entry name" value="acidPPc"/>
    <property type="match status" value="1"/>
</dbReference>
<gene>
    <name evidence="3" type="ORF">MSEDJ_17440</name>
</gene>
<dbReference type="PANTHER" id="PTHR14969:SF13">
    <property type="entry name" value="AT30094P"/>
    <property type="match status" value="1"/>
</dbReference>
<keyword evidence="1" id="KW-1133">Transmembrane helix</keyword>
<feature type="transmembrane region" description="Helical" evidence="1">
    <location>
        <begin position="90"/>
        <end position="111"/>
    </location>
</feature>
<keyword evidence="1" id="KW-0812">Transmembrane</keyword>
<feature type="domain" description="Phosphatidic acid phosphatase type 2/haloperoxidase" evidence="2">
    <location>
        <begin position="89"/>
        <end position="200"/>
    </location>
</feature>
<dbReference type="KEGG" id="msei:MSEDJ_17440"/>
<keyword evidence="4" id="KW-1185">Reference proteome</keyword>
<dbReference type="AlphaFoldDB" id="A0A7I7QMN0"/>
<evidence type="ECO:0000313" key="3">
    <source>
        <dbReference type="EMBL" id="BBY27648.1"/>
    </source>
</evidence>
<feature type="transmembrane region" description="Helical" evidence="1">
    <location>
        <begin position="57"/>
        <end position="83"/>
    </location>
</feature>
<dbReference type="Gene3D" id="1.20.144.10">
    <property type="entry name" value="Phosphatidic acid phosphatase type 2/haloperoxidase"/>
    <property type="match status" value="2"/>
</dbReference>
<dbReference type="InterPro" id="IPR000326">
    <property type="entry name" value="PAP2/HPO"/>
</dbReference>
<organism evidence="3 4">
    <name type="scientific">Mycolicibacterium sediminis</name>
    <dbReference type="NCBI Taxonomy" id="1286180"/>
    <lineage>
        <taxon>Bacteria</taxon>
        <taxon>Bacillati</taxon>
        <taxon>Actinomycetota</taxon>
        <taxon>Actinomycetes</taxon>
        <taxon>Mycobacteriales</taxon>
        <taxon>Mycobacteriaceae</taxon>
        <taxon>Mycolicibacterium</taxon>
    </lineage>
</organism>
<feature type="transmembrane region" description="Helical" evidence="1">
    <location>
        <begin position="189"/>
        <end position="209"/>
    </location>
</feature>